<dbReference type="Proteomes" id="UP000785679">
    <property type="component" value="Unassembled WGS sequence"/>
</dbReference>
<feature type="region of interest" description="Disordered" evidence="1">
    <location>
        <begin position="689"/>
        <end position="768"/>
    </location>
</feature>
<proteinExistence type="predicted"/>
<protein>
    <submittedName>
        <fullName evidence="2">Uncharacterized protein</fullName>
    </submittedName>
</protein>
<evidence type="ECO:0000313" key="2">
    <source>
        <dbReference type="EMBL" id="TNV82826.1"/>
    </source>
</evidence>
<sequence>MQEFENKMSKNKPMSNEEFMKDFLDFKNQFEIEMGLDQISAISTDIQSTTKKSTVVKPKKLLKEIKEIEKPVVIAEKKETNNSEAAPGPTSYEIKYNAVERKGAQGYSFGKPKEVKKEKKEDWFLYYPNIDAVRPNFHPSKAVMKPLVHQPKVFSPERSQITSTLSEAETRVSSAEKLTTRKKQGISIAPQQFSKLTSEELDKLLWHQLLKDPTKYLEGRFLAKKNQQNDIKFTVVEKRAPGPKFINKKTVPRNQLEKELQERYRPNVHTYSPDDSRVKQRLPLYTIPKGRKGERTPTPDRKKALYVTDKLTKKNAPKIGILPEHNVTEKQLLQEFEKGHLGPASYQPVHDLVEARPDKGVLKMHKPEKSLERDPQEKVLDIYPNFDYDKPNKGTHIYHEPVQVGPEHTPDKVRNPGKWRFYDFDMNAIREEIAKEITFARNLTPQEFLQKEEFFHLLQEHNRRLEKQPGVGQYEPHDLYKPQEVDFSKARDRFPNELKLEMEKDMDKDGDVLILSPKRPGRHMQDIKFERQTGREVKEEVYDEMINGERLILEPNIDAIRKKQTYLVTPFDKQKGRDDQEKYEIYDKDDYIYAGLEEEKIDNNPNKKSVVAYSFGMPKQDFKKLNPDIAELLEPPELIIEAELPKKKVKGNVKFVEGPRFEEKKVDPERDSWPATTDMKIDHDKAFDALKGKGPKFTAPKAGMGRAEQRKEEMQKHKEDANEFKVQLKAQSEAEKRAEEKKKVASRETQAARNKPTVARVKKPEKKNIDAQIDQYLQELGLA</sequence>
<comment type="caution">
    <text evidence="2">The sequence shown here is derived from an EMBL/GenBank/DDBJ whole genome shotgun (WGS) entry which is preliminary data.</text>
</comment>
<dbReference type="AlphaFoldDB" id="A0A8J8NZA3"/>
<evidence type="ECO:0000313" key="3">
    <source>
        <dbReference type="Proteomes" id="UP000785679"/>
    </source>
</evidence>
<dbReference type="OrthoDB" id="296148at2759"/>
<organism evidence="2 3">
    <name type="scientific">Halteria grandinella</name>
    <dbReference type="NCBI Taxonomy" id="5974"/>
    <lineage>
        <taxon>Eukaryota</taxon>
        <taxon>Sar</taxon>
        <taxon>Alveolata</taxon>
        <taxon>Ciliophora</taxon>
        <taxon>Intramacronucleata</taxon>
        <taxon>Spirotrichea</taxon>
        <taxon>Stichotrichia</taxon>
        <taxon>Sporadotrichida</taxon>
        <taxon>Halteriidae</taxon>
        <taxon>Halteria</taxon>
    </lineage>
</organism>
<accession>A0A8J8NZA3</accession>
<gene>
    <name evidence="2" type="ORF">FGO68_gene13977</name>
</gene>
<feature type="compositionally biased region" description="Basic and acidic residues" evidence="1">
    <location>
        <begin position="732"/>
        <end position="746"/>
    </location>
</feature>
<feature type="compositionally biased region" description="Basic and acidic residues" evidence="1">
    <location>
        <begin position="707"/>
        <end position="723"/>
    </location>
</feature>
<keyword evidence="3" id="KW-1185">Reference proteome</keyword>
<reference evidence="2" key="1">
    <citation type="submission" date="2019-06" db="EMBL/GenBank/DDBJ databases">
        <authorList>
            <person name="Zheng W."/>
        </authorList>
    </citation>
    <scope>NUCLEOTIDE SEQUENCE</scope>
    <source>
        <strain evidence="2">QDHG01</strain>
    </source>
</reference>
<dbReference type="EMBL" id="RRYP01004480">
    <property type="protein sequence ID" value="TNV82826.1"/>
    <property type="molecule type" value="Genomic_DNA"/>
</dbReference>
<evidence type="ECO:0000256" key="1">
    <source>
        <dbReference type="SAM" id="MobiDB-lite"/>
    </source>
</evidence>
<name>A0A8J8NZA3_HALGN</name>